<reference evidence="8 9" key="1">
    <citation type="journal article" date="2024" name="G3 (Bethesda)">
        <title>Genome assembly of Hibiscus sabdariffa L. provides insights into metabolisms of medicinal natural products.</title>
        <authorList>
            <person name="Kim T."/>
        </authorList>
    </citation>
    <scope>NUCLEOTIDE SEQUENCE [LARGE SCALE GENOMIC DNA]</scope>
    <source>
        <strain evidence="8">TK-2024</strain>
        <tissue evidence="8">Old leaves</tissue>
    </source>
</reference>
<evidence type="ECO:0000313" key="8">
    <source>
        <dbReference type="EMBL" id="KAK8574966.1"/>
    </source>
</evidence>
<keyword evidence="9" id="KW-1185">Reference proteome</keyword>
<protein>
    <submittedName>
        <fullName evidence="8">Uncharacterized protein</fullName>
    </submittedName>
</protein>
<dbReference type="EMBL" id="JBBPBM010000007">
    <property type="protein sequence ID" value="KAK8574966.1"/>
    <property type="molecule type" value="Genomic_DNA"/>
</dbReference>
<gene>
    <name evidence="8" type="ORF">V6N12_062643</name>
</gene>
<keyword evidence="2" id="KW-0217">Developmental protein</keyword>
<dbReference type="InterPro" id="IPR012552">
    <property type="entry name" value="DVL"/>
</dbReference>
<name>A0ABR2F9F4_9ROSI</name>
<evidence type="ECO:0000256" key="3">
    <source>
        <dbReference type="ARBA" id="ARBA00022475"/>
    </source>
</evidence>
<keyword evidence="5" id="KW-1133">Transmembrane helix</keyword>
<dbReference type="Pfam" id="PF08137">
    <property type="entry name" value="DVL"/>
    <property type="match status" value="1"/>
</dbReference>
<comment type="subcellular location">
    <subcellularLocation>
        <location evidence="1">Cell membrane</location>
        <topology evidence="1">Single-pass membrane protein</topology>
    </subcellularLocation>
</comment>
<keyword evidence="3" id="KW-1003">Cell membrane</keyword>
<keyword evidence="4" id="KW-0812">Transmembrane</keyword>
<evidence type="ECO:0000256" key="1">
    <source>
        <dbReference type="ARBA" id="ARBA00004162"/>
    </source>
</evidence>
<accession>A0ABR2F9F4</accession>
<dbReference type="Proteomes" id="UP001472677">
    <property type="component" value="Unassembled WGS sequence"/>
</dbReference>
<organism evidence="8 9">
    <name type="scientific">Hibiscus sabdariffa</name>
    <name type="common">roselle</name>
    <dbReference type="NCBI Taxonomy" id="183260"/>
    <lineage>
        <taxon>Eukaryota</taxon>
        <taxon>Viridiplantae</taxon>
        <taxon>Streptophyta</taxon>
        <taxon>Embryophyta</taxon>
        <taxon>Tracheophyta</taxon>
        <taxon>Spermatophyta</taxon>
        <taxon>Magnoliopsida</taxon>
        <taxon>eudicotyledons</taxon>
        <taxon>Gunneridae</taxon>
        <taxon>Pentapetalae</taxon>
        <taxon>rosids</taxon>
        <taxon>malvids</taxon>
        <taxon>Malvales</taxon>
        <taxon>Malvaceae</taxon>
        <taxon>Malvoideae</taxon>
        <taxon>Hibiscus</taxon>
    </lineage>
</organism>
<evidence type="ECO:0000256" key="6">
    <source>
        <dbReference type="ARBA" id="ARBA00023136"/>
    </source>
</evidence>
<evidence type="ECO:0000256" key="4">
    <source>
        <dbReference type="ARBA" id="ARBA00022692"/>
    </source>
</evidence>
<proteinExistence type="inferred from homology"/>
<evidence type="ECO:0000256" key="5">
    <source>
        <dbReference type="ARBA" id="ARBA00022989"/>
    </source>
</evidence>
<evidence type="ECO:0000313" key="9">
    <source>
        <dbReference type="Proteomes" id="UP001472677"/>
    </source>
</evidence>
<evidence type="ECO:0000256" key="2">
    <source>
        <dbReference type="ARBA" id="ARBA00022473"/>
    </source>
</evidence>
<comment type="similarity">
    <text evidence="7">Belongs to the DVL/RTFL small polypeptides family.</text>
</comment>
<sequence length="131" mass="14905">MAEFQSKQYKSGAKAWAKGKGHGFSTKCASLVKQQRARLYILRRCATMLLCWLRYDFIDHAKSPFGSIGHRVWNINKNLPSFLCVFDLIGVLGEQEKFMATPLHFHQAGIEHDPDGVSMIRFACCSLLRLN</sequence>
<dbReference type="PANTHER" id="PTHR33102">
    <property type="entry name" value="DVL19-RELATED-RELATED"/>
    <property type="match status" value="1"/>
</dbReference>
<evidence type="ECO:0000256" key="7">
    <source>
        <dbReference type="ARBA" id="ARBA00024340"/>
    </source>
</evidence>
<keyword evidence="6" id="KW-0472">Membrane</keyword>
<comment type="caution">
    <text evidence="8">The sequence shown here is derived from an EMBL/GenBank/DDBJ whole genome shotgun (WGS) entry which is preliminary data.</text>
</comment>
<dbReference type="InterPro" id="IPR051525">
    <property type="entry name" value="DVL_RTFL_regulatory"/>
</dbReference>